<accession>A0ABR4A8S8</accession>
<dbReference type="InterPro" id="IPR011515">
    <property type="entry name" value="Shugoshin_C"/>
</dbReference>
<dbReference type="Pfam" id="PF07558">
    <property type="entry name" value="Shugoshin_N"/>
    <property type="match status" value="1"/>
</dbReference>
<feature type="domain" description="Shugoshin C-terminal" evidence="11">
    <location>
        <begin position="477"/>
        <end position="500"/>
    </location>
</feature>
<keyword evidence="7" id="KW-0131">Cell cycle</keyword>
<proteinExistence type="inferred from homology"/>
<dbReference type="Proteomes" id="UP001590950">
    <property type="component" value="Unassembled WGS sequence"/>
</dbReference>
<evidence type="ECO:0000256" key="10">
    <source>
        <dbReference type="SAM" id="MobiDB-lite"/>
    </source>
</evidence>
<evidence type="ECO:0000259" key="11">
    <source>
        <dbReference type="Pfam" id="PF07557"/>
    </source>
</evidence>
<keyword evidence="8" id="KW-0137">Centromere</keyword>
<evidence type="ECO:0000313" key="14">
    <source>
        <dbReference type="Proteomes" id="UP001590950"/>
    </source>
</evidence>
<keyword evidence="6 9" id="KW-0175">Coiled coil</keyword>
<dbReference type="EMBL" id="JBEFKJ010000014">
    <property type="protein sequence ID" value="KAL2042297.1"/>
    <property type="molecule type" value="Genomic_DNA"/>
</dbReference>
<evidence type="ECO:0000256" key="1">
    <source>
        <dbReference type="ARBA" id="ARBA00004584"/>
    </source>
</evidence>
<keyword evidence="3" id="KW-0158">Chromosome</keyword>
<protein>
    <recommendedName>
        <fullName evidence="15">Shugoshin</fullName>
    </recommendedName>
</protein>
<evidence type="ECO:0000256" key="4">
    <source>
        <dbReference type="ARBA" id="ARBA00022618"/>
    </source>
</evidence>
<feature type="compositionally biased region" description="Basic and acidic residues" evidence="10">
    <location>
        <begin position="290"/>
        <end position="303"/>
    </location>
</feature>
<feature type="domain" description="Shugoshin N-terminal coiled-coil" evidence="12">
    <location>
        <begin position="18"/>
        <end position="62"/>
    </location>
</feature>
<feature type="compositionally biased region" description="Basic and acidic residues" evidence="10">
    <location>
        <begin position="696"/>
        <end position="714"/>
    </location>
</feature>
<feature type="compositionally biased region" description="Basic and acidic residues" evidence="10">
    <location>
        <begin position="620"/>
        <end position="641"/>
    </location>
</feature>
<evidence type="ECO:0000256" key="9">
    <source>
        <dbReference type="SAM" id="Coils"/>
    </source>
</evidence>
<evidence type="ECO:0000256" key="7">
    <source>
        <dbReference type="ARBA" id="ARBA00023306"/>
    </source>
</evidence>
<feature type="compositionally biased region" description="Basic and acidic residues" evidence="10">
    <location>
        <begin position="104"/>
        <end position="115"/>
    </location>
</feature>
<feature type="region of interest" description="Disordered" evidence="10">
    <location>
        <begin position="542"/>
        <end position="755"/>
    </location>
</feature>
<comment type="caution">
    <text evidence="13">The sequence shown here is derived from an EMBL/GenBank/DDBJ whole genome shotgun (WGS) entry which is preliminary data.</text>
</comment>
<reference evidence="13 14" key="1">
    <citation type="submission" date="2024-09" db="EMBL/GenBank/DDBJ databases">
        <title>Rethinking Asexuality: The Enigmatic Case of Functional Sexual Genes in Lepraria (Stereocaulaceae).</title>
        <authorList>
            <person name="Doellman M."/>
            <person name="Sun Y."/>
            <person name="Barcenas-Pena A."/>
            <person name="Lumbsch H.T."/>
            <person name="Grewe F."/>
        </authorList>
    </citation>
    <scope>NUCLEOTIDE SEQUENCE [LARGE SCALE GENOMIC DNA]</scope>
    <source>
        <strain evidence="13 14">Mercado 3170</strain>
    </source>
</reference>
<evidence type="ECO:0000256" key="6">
    <source>
        <dbReference type="ARBA" id="ARBA00023054"/>
    </source>
</evidence>
<feature type="compositionally biased region" description="Basic and acidic residues" evidence="10">
    <location>
        <begin position="547"/>
        <end position="559"/>
    </location>
</feature>
<evidence type="ECO:0000256" key="2">
    <source>
        <dbReference type="ARBA" id="ARBA00010845"/>
    </source>
</evidence>
<evidence type="ECO:0000256" key="3">
    <source>
        <dbReference type="ARBA" id="ARBA00022454"/>
    </source>
</evidence>
<feature type="region of interest" description="Disordered" evidence="10">
    <location>
        <begin position="175"/>
        <end position="340"/>
    </location>
</feature>
<gene>
    <name evidence="13" type="ORF">N7G274_004786</name>
</gene>
<evidence type="ECO:0000256" key="5">
    <source>
        <dbReference type="ARBA" id="ARBA00022829"/>
    </source>
</evidence>
<feature type="compositionally biased region" description="Pro residues" evidence="10">
    <location>
        <begin position="430"/>
        <end position="441"/>
    </location>
</feature>
<organism evidence="13 14">
    <name type="scientific">Stereocaulon virgatum</name>
    <dbReference type="NCBI Taxonomy" id="373712"/>
    <lineage>
        <taxon>Eukaryota</taxon>
        <taxon>Fungi</taxon>
        <taxon>Dikarya</taxon>
        <taxon>Ascomycota</taxon>
        <taxon>Pezizomycotina</taxon>
        <taxon>Lecanoromycetes</taxon>
        <taxon>OSLEUM clade</taxon>
        <taxon>Lecanoromycetidae</taxon>
        <taxon>Lecanorales</taxon>
        <taxon>Lecanorineae</taxon>
        <taxon>Stereocaulaceae</taxon>
        <taxon>Stereocaulon</taxon>
    </lineage>
</organism>
<evidence type="ECO:0000259" key="12">
    <source>
        <dbReference type="Pfam" id="PF07558"/>
    </source>
</evidence>
<sequence length="755" mass="82668">MARLNEAPQPAVESVDALKRRFVRQNREIARANSTQSIRIRNLENEVSRLLAENVSLREQIIRLHYEVEKNTSQSVQNNVDSVKAKLEAKLAELGGLVKELGDVQKSAEKKRTKESNSVGRTSPKRSPDQRNWKNALTLSEATGGVDGRLPPIVEGKYYPRRTMDAEEVMRVFPDPANVTDSPELGPPPVAHFDEGDSTKFDAREERLTSRALSEPTEGSRTTLPANLETRKKRRESSHHTEFGDQGLSTRLSQEVASKDPGTAPTQPLKSGAKRKLNVRDEEDQPGIPNDHEKDVFQFDRRTANSRASESAVAKPNISKTNKLAREKVMQPAAGGAQIRRDKAIEALAMVTSSNRKALGPKSVNSDPLSSPVRKSSIGKDKVADAKDDLAKIVRERNRLKEKTVSSRLATKAKDQGPASIAPVPLKAADPPPETPAPPPDDWFSPLSSEPSAGRAESCDTPPPPDLEPDTGTGSFGRASRRPRGTVNYAQPNLRDKMRRPTKKLVDAVGAEERLRQAHLQADDGETTSVIVKQEDIADALPVWKTNEPKEDQGVREEPTSPLSNKTGGTALDLPGSVITERRRRSVLPARNNDTSDPGKPSGAASAIAALTTGSHRPKKREDDELRADITEEDKVQEPTERPSIYDFIGSSPNPGGHLSDKDLMEESSKAMRSSRRHSSVPATSEHGPGSLSISRRGERRRESLLDGRRKESGGYEDEAQISRTKSVLDTGGASEDVVLGRGERAASRRRSMML</sequence>
<dbReference type="InterPro" id="IPR011516">
    <property type="entry name" value="Shugoshin_N"/>
</dbReference>
<keyword evidence="5" id="KW-0159">Chromosome partition</keyword>
<comment type="similarity">
    <text evidence="2">Belongs to the shugoshin family.</text>
</comment>
<feature type="region of interest" description="Disordered" evidence="10">
    <location>
        <begin position="104"/>
        <end position="133"/>
    </location>
</feature>
<keyword evidence="14" id="KW-1185">Reference proteome</keyword>
<evidence type="ECO:0000313" key="13">
    <source>
        <dbReference type="EMBL" id="KAL2042297.1"/>
    </source>
</evidence>
<name>A0ABR4A8S8_9LECA</name>
<feature type="compositionally biased region" description="Basic and acidic residues" evidence="10">
    <location>
        <begin position="192"/>
        <end position="209"/>
    </location>
</feature>
<feature type="compositionally biased region" description="Basic and acidic residues" evidence="10">
    <location>
        <begin position="378"/>
        <end position="405"/>
    </location>
</feature>
<feature type="compositionally biased region" description="Basic and acidic residues" evidence="10">
    <location>
        <begin position="659"/>
        <end position="670"/>
    </location>
</feature>
<dbReference type="Pfam" id="PF07557">
    <property type="entry name" value="Shugoshin_C"/>
    <property type="match status" value="1"/>
</dbReference>
<feature type="compositionally biased region" description="Polar residues" evidence="10">
    <location>
        <begin position="247"/>
        <end position="256"/>
    </location>
</feature>
<feature type="coiled-coil region" evidence="9">
    <location>
        <begin position="15"/>
        <end position="60"/>
    </location>
</feature>
<evidence type="ECO:0008006" key="15">
    <source>
        <dbReference type="Google" id="ProtNLM"/>
    </source>
</evidence>
<evidence type="ECO:0000256" key="8">
    <source>
        <dbReference type="ARBA" id="ARBA00023328"/>
    </source>
</evidence>
<feature type="region of interest" description="Disordered" evidence="10">
    <location>
        <begin position="352"/>
        <end position="502"/>
    </location>
</feature>
<keyword evidence="4" id="KW-0132">Cell division</keyword>
<comment type="subcellular location">
    <subcellularLocation>
        <location evidence="1">Chromosome</location>
        <location evidence="1">Centromere</location>
    </subcellularLocation>
</comment>